<comment type="subcellular location">
    <subcellularLocation>
        <location evidence="12">Endomembrane system</location>
        <topology evidence="12">Single-pass membrane protein</topology>
    </subcellularLocation>
    <subcellularLocation>
        <location evidence="1">Membrane</location>
        <topology evidence="1">Single-pass type II membrane protein</topology>
    </subcellularLocation>
</comment>
<dbReference type="InterPro" id="IPR001375">
    <property type="entry name" value="Peptidase_S9_cat"/>
</dbReference>
<evidence type="ECO:0000313" key="18">
    <source>
        <dbReference type="Proteomes" id="UP000005237"/>
    </source>
</evidence>
<evidence type="ECO:0000256" key="3">
    <source>
        <dbReference type="ARBA" id="ARBA00022438"/>
    </source>
</evidence>
<keyword evidence="8" id="KW-0735">Signal-anchor</keyword>
<dbReference type="InterPro" id="IPR002469">
    <property type="entry name" value="Peptidase_S9B_N"/>
</dbReference>
<dbReference type="InterPro" id="IPR029058">
    <property type="entry name" value="AB_hydrolase_fold"/>
</dbReference>
<dbReference type="Pfam" id="PF00930">
    <property type="entry name" value="DPPIV_N"/>
    <property type="match status" value="1"/>
</dbReference>
<dbReference type="Pfam" id="PF00326">
    <property type="entry name" value="Peptidase_S9"/>
    <property type="match status" value="1"/>
</dbReference>
<evidence type="ECO:0000256" key="14">
    <source>
        <dbReference type="SAM" id="Phobius"/>
    </source>
</evidence>
<keyword evidence="10 14" id="KW-0472">Membrane</keyword>
<comment type="similarity">
    <text evidence="2">Belongs to the peptidase S9B family. DPPIV subfamily.</text>
</comment>
<name>A0A8R1DNA5_CAEJA</name>
<feature type="transmembrane region" description="Helical" evidence="14">
    <location>
        <begin position="30"/>
        <end position="53"/>
    </location>
</feature>
<feature type="domain" description="Peptidase S9 prolyl oligopeptidase catalytic" evidence="15">
    <location>
        <begin position="624"/>
        <end position="815"/>
    </location>
</feature>
<dbReference type="Gene3D" id="3.40.50.1820">
    <property type="entry name" value="alpha/beta hydrolase"/>
    <property type="match status" value="1"/>
</dbReference>
<protein>
    <submittedName>
        <fullName evidence="17">Uncharacterized protein</fullName>
    </submittedName>
</protein>
<evidence type="ECO:0000256" key="7">
    <source>
        <dbReference type="ARBA" id="ARBA00022825"/>
    </source>
</evidence>
<evidence type="ECO:0000313" key="17">
    <source>
        <dbReference type="EnsemblMetazoa" id="CJA07542.1"/>
    </source>
</evidence>
<evidence type="ECO:0000256" key="9">
    <source>
        <dbReference type="ARBA" id="ARBA00022989"/>
    </source>
</evidence>
<sequence length="818" mass="92916">MTAEADLLDGYDELGGNEAQKRDCKGITTAVLVVVIIMALIFVALVLFTPLFATTHLPSKRLNISDLRTLRYPFAEFQFISNDDDSVIMQSWEGVEQVENGVSHLVFGRENGTELTNFIDISPFSRGPSPSSSSSSSSLPLNARWAEISPSFDLKYFALMDHASNPGMNPQNETFHLKIVNNADRITHNIGLRGDESVIQAFKWNWRSNDFVFVEDNKIYYKRKPEEDGVVKVSNGSQNTVDGLFDWIYEEEIFAKKDALWWSPKGDRLAFASYDNHLTKNITLKSYHRLQAYPIDTNLHYPKTFAKVLPTYTLSIWDKNTEQARQMDVQLKDSLVYHYLLTVKWLEINGTDTLVSVWANRLQNEVALTICDYESAICHLEFEYKYAPKRWVSHDDFNTMVSSGDSLYFLLPHDIRDNAYQHIAALRLSHGEHRTPKFLQLGEYDVTSIDGIDTQSKTIYYHAAAPRPQQRSLFSYSLSEKATRKPQCLTCAITNCTWAQAQVNEEATKAIVSCKGPVAPHTVLLNLTRARNEKMKEKPKETYTELLDDRSYQARVEEAGLPVVITEKIKISDEYDALIKLSIPRDVYQKDKNRQIPLLVHVYGGPNDQNTKESTSIGIEEIVASGQQMAILRIDGRGSGGRGWKYRSAVYGQLGTVEVEDQLQVIKVVLRVYRHMLDANRVAVFGWSYGGFMALSMVNEAAENFFKCAVSVAPVTNFAYYDATYTERYMGETPLESYSDVTKKLDNFKTTRLLLMHGLLDDNVHFQNSAILIEELQNRGIDFDLMVYPNQAHSLPSRTAHVVGKMAHFLKHCFAGEK</sequence>
<keyword evidence="6" id="KW-0378">Hydrolase</keyword>
<evidence type="ECO:0000256" key="4">
    <source>
        <dbReference type="ARBA" id="ARBA00022670"/>
    </source>
</evidence>
<evidence type="ECO:0000259" key="15">
    <source>
        <dbReference type="Pfam" id="PF00326"/>
    </source>
</evidence>
<dbReference type="EnsemblMetazoa" id="CJA07542.1">
    <property type="protein sequence ID" value="CJA07542.1"/>
    <property type="gene ID" value="WBGene00126746"/>
</dbReference>
<proteinExistence type="inferred from homology"/>
<evidence type="ECO:0000256" key="10">
    <source>
        <dbReference type="ARBA" id="ARBA00023136"/>
    </source>
</evidence>
<accession>A0A8R1DNA5</accession>
<evidence type="ECO:0000256" key="1">
    <source>
        <dbReference type="ARBA" id="ARBA00004606"/>
    </source>
</evidence>
<dbReference type="SUPFAM" id="SSF82171">
    <property type="entry name" value="DPP6 N-terminal domain-like"/>
    <property type="match status" value="1"/>
</dbReference>
<evidence type="ECO:0000256" key="12">
    <source>
        <dbReference type="ARBA" id="ARBA00037847"/>
    </source>
</evidence>
<dbReference type="AlphaFoldDB" id="A0A8R1DNA5"/>
<dbReference type="GO" id="GO:0008236">
    <property type="term" value="F:serine-type peptidase activity"/>
    <property type="evidence" value="ECO:0007669"/>
    <property type="project" value="UniProtKB-KW"/>
</dbReference>
<feature type="domain" description="Dipeptidylpeptidase IV N-terminal" evidence="16">
    <location>
        <begin position="186"/>
        <end position="520"/>
    </location>
</feature>
<reference evidence="18" key="1">
    <citation type="submission" date="2010-08" db="EMBL/GenBank/DDBJ databases">
        <authorList>
            <consortium name="Caenorhabditis japonica Sequencing Consortium"/>
            <person name="Wilson R.K."/>
        </authorList>
    </citation>
    <scope>NUCLEOTIDE SEQUENCE [LARGE SCALE GENOMIC DNA]</scope>
    <source>
        <strain evidence="18">DF5081</strain>
    </source>
</reference>
<dbReference type="PANTHER" id="PTHR11731">
    <property type="entry name" value="PROTEASE FAMILY S9B,C DIPEPTIDYL-PEPTIDASE IV-RELATED"/>
    <property type="match status" value="1"/>
</dbReference>
<dbReference type="GO" id="GO:0005886">
    <property type="term" value="C:plasma membrane"/>
    <property type="evidence" value="ECO:0007669"/>
    <property type="project" value="TreeGrafter"/>
</dbReference>
<keyword evidence="18" id="KW-1185">Reference proteome</keyword>
<dbReference type="InterPro" id="IPR050278">
    <property type="entry name" value="Serine_Prot_S9B/DPPIV"/>
</dbReference>
<evidence type="ECO:0000259" key="16">
    <source>
        <dbReference type="Pfam" id="PF00930"/>
    </source>
</evidence>
<evidence type="ECO:0000256" key="6">
    <source>
        <dbReference type="ARBA" id="ARBA00022801"/>
    </source>
</evidence>
<keyword evidence="11" id="KW-0325">Glycoprotein</keyword>
<keyword evidence="3" id="KW-0031">Aminopeptidase</keyword>
<dbReference type="Proteomes" id="UP000005237">
    <property type="component" value="Unassembled WGS sequence"/>
</dbReference>
<keyword evidence="4" id="KW-0645">Protease</keyword>
<keyword evidence="9 14" id="KW-1133">Transmembrane helix</keyword>
<dbReference type="FunFam" id="3.40.50.1820:FF:000003">
    <property type="entry name" value="Dipeptidyl peptidase 4"/>
    <property type="match status" value="1"/>
</dbReference>
<dbReference type="Gene3D" id="2.140.10.30">
    <property type="entry name" value="Dipeptidylpeptidase IV, N-terminal domain"/>
    <property type="match status" value="1"/>
</dbReference>
<evidence type="ECO:0000256" key="13">
    <source>
        <dbReference type="ARBA" id="ARBA00058505"/>
    </source>
</evidence>
<evidence type="ECO:0000256" key="2">
    <source>
        <dbReference type="ARBA" id="ARBA00010036"/>
    </source>
</evidence>
<dbReference type="SUPFAM" id="SSF53474">
    <property type="entry name" value="alpha/beta-Hydrolases"/>
    <property type="match status" value="1"/>
</dbReference>
<organism evidence="17 18">
    <name type="scientific">Caenorhabditis japonica</name>
    <dbReference type="NCBI Taxonomy" id="281687"/>
    <lineage>
        <taxon>Eukaryota</taxon>
        <taxon>Metazoa</taxon>
        <taxon>Ecdysozoa</taxon>
        <taxon>Nematoda</taxon>
        <taxon>Chromadorea</taxon>
        <taxon>Rhabditida</taxon>
        <taxon>Rhabditina</taxon>
        <taxon>Rhabditomorpha</taxon>
        <taxon>Rhabditoidea</taxon>
        <taxon>Rhabditidae</taxon>
        <taxon>Peloderinae</taxon>
        <taxon>Caenorhabditis</taxon>
    </lineage>
</organism>
<dbReference type="GO" id="GO:0006508">
    <property type="term" value="P:proteolysis"/>
    <property type="evidence" value="ECO:0007669"/>
    <property type="project" value="UniProtKB-KW"/>
</dbReference>
<dbReference type="GO" id="GO:0012505">
    <property type="term" value="C:endomembrane system"/>
    <property type="evidence" value="ECO:0007669"/>
    <property type="project" value="UniProtKB-SubCell"/>
</dbReference>
<evidence type="ECO:0000256" key="5">
    <source>
        <dbReference type="ARBA" id="ARBA00022692"/>
    </source>
</evidence>
<comment type="function">
    <text evidence="13">Removes N-terminal dipeptides sequentially from polypeptides. Essential for control of distal tip cell migration.</text>
</comment>
<evidence type="ECO:0000256" key="11">
    <source>
        <dbReference type="ARBA" id="ARBA00023180"/>
    </source>
</evidence>
<dbReference type="GO" id="GO:0008239">
    <property type="term" value="F:dipeptidyl-peptidase activity"/>
    <property type="evidence" value="ECO:0007669"/>
    <property type="project" value="TreeGrafter"/>
</dbReference>
<keyword evidence="7" id="KW-0720">Serine protease</keyword>
<evidence type="ECO:0000256" key="8">
    <source>
        <dbReference type="ARBA" id="ARBA00022968"/>
    </source>
</evidence>
<reference evidence="17" key="2">
    <citation type="submission" date="2022-06" db="UniProtKB">
        <authorList>
            <consortium name="EnsemblMetazoa"/>
        </authorList>
    </citation>
    <scope>IDENTIFICATION</scope>
    <source>
        <strain evidence="17">DF5081</strain>
    </source>
</reference>
<dbReference type="GO" id="GO:0004177">
    <property type="term" value="F:aminopeptidase activity"/>
    <property type="evidence" value="ECO:0007669"/>
    <property type="project" value="UniProtKB-KW"/>
</dbReference>
<dbReference type="PANTHER" id="PTHR11731:SF200">
    <property type="entry name" value="DIPEPTIDYL PEPTIDASE 10, ISOFORM B"/>
    <property type="match status" value="1"/>
</dbReference>
<keyword evidence="5 14" id="KW-0812">Transmembrane</keyword>